<dbReference type="InterPro" id="IPR004881">
    <property type="entry name" value="Ribosome_biogen_GTPase_RsgA"/>
</dbReference>
<dbReference type="Proteomes" id="UP000256718">
    <property type="component" value="Unassembled WGS sequence"/>
</dbReference>
<dbReference type="GO" id="GO:0005525">
    <property type="term" value="F:GTP binding"/>
    <property type="evidence" value="ECO:0007669"/>
    <property type="project" value="InterPro"/>
</dbReference>
<dbReference type="InterPro" id="IPR012340">
    <property type="entry name" value="NA-bd_OB-fold"/>
</dbReference>
<dbReference type="GO" id="GO:0019843">
    <property type="term" value="F:rRNA binding"/>
    <property type="evidence" value="ECO:0007669"/>
    <property type="project" value="UniProtKB-KW"/>
</dbReference>
<keyword evidence="1" id="KW-0963">Cytoplasm</keyword>
<dbReference type="InterPro" id="IPR010914">
    <property type="entry name" value="RsgA_GTPase_dom"/>
</dbReference>
<dbReference type="GO" id="GO:0003924">
    <property type="term" value="F:GTPase activity"/>
    <property type="evidence" value="ECO:0007669"/>
    <property type="project" value="InterPro"/>
</dbReference>
<organism evidence="9 10">
    <name type="scientific">Streptococcus agalactiae</name>
    <dbReference type="NCBI Taxonomy" id="1311"/>
    <lineage>
        <taxon>Bacteria</taxon>
        <taxon>Bacillati</taxon>
        <taxon>Bacillota</taxon>
        <taxon>Bacilli</taxon>
        <taxon>Lactobacillales</taxon>
        <taxon>Streptococcaceae</taxon>
        <taxon>Streptococcus</taxon>
    </lineage>
</organism>
<dbReference type="RefSeq" id="WP_154700808.1">
    <property type="nucleotide sequence ID" value="NZ_QHGZ01000003.1"/>
</dbReference>
<keyword evidence="2" id="KW-0690">Ribosome biogenesis</keyword>
<dbReference type="PANTHER" id="PTHR32120:SF11">
    <property type="entry name" value="SMALL RIBOSOMAL SUBUNIT BIOGENESIS GTPASE RSGA 1, MITOCHONDRIAL-RELATED"/>
    <property type="match status" value="1"/>
</dbReference>
<dbReference type="AlphaFoldDB" id="A0A7Z6WIY5"/>
<gene>
    <name evidence="9" type="ORF">C4618_00065</name>
</gene>
<dbReference type="GO" id="GO:0042254">
    <property type="term" value="P:ribosome biogenesis"/>
    <property type="evidence" value="ECO:0007669"/>
    <property type="project" value="UniProtKB-KW"/>
</dbReference>
<evidence type="ECO:0000256" key="6">
    <source>
        <dbReference type="ARBA" id="ARBA00022833"/>
    </source>
</evidence>
<name>A0A7Z6WIY5_STRAG</name>
<dbReference type="SUPFAM" id="SSF50249">
    <property type="entry name" value="Nucleic acid-binding proteins"/>
    <property type="match status" value="1"/>
</dbReference>
<evidence type="ECO:0000313" key="9">
    <source>
        <dbReference type="EMBL" id="RDY91615.1"/>
    </source>
</evidence>
<evidence type="ECO:0000313" key="10">
    <source>
        <dbReference type="Proteomes" id="UP000256718"/>
    </source>
</evidence>
<protein>
    <submittedName>
        <fullName evidence="9">Ribosome small subunit-dependent GTPase A</fullName>
    </submittedName>
</protein>
<evidence type="ECO:0000256" key="2">
    <source>
        <dbReference type="ARBA" id="ARBA00022517"/>
    </source>
</evidence>
<keyword evidence="6" id="KW-0862">Zinc</keyword>
<dbReference type="EMBL" id="QHGZ01000003">
    <property type="protein sequence ID" value="RDY91615.1"/>
    <property type="molecule type" value="Genomic_DNA"/>
</dbReference>
<feature type="non-terminal residue" evidence="9">
    <location>
        <position position="153"/>
    </location>
</feature>
<evidence type="ECO:0000259" key="8">
    <source>
        <dbReference type="PROSITE" id="PS50936"/>
    </source>
</evidence>
<evidence type="ECO:0000256" key="7">
    <source>
        <dbReference type="ARBA" id="ARBA00022884"/>
    </source>
</evidence>
<dbReference type="PANTHER" id="PTHR32120">
    <property type="entry name" value="SMALL RIBOSOMAL SUBUNIT BIOGENESIS GTPASE RSGA"/>
    <property type="match status" value="1"/>
</dbReference>
<keyword evidence="4" id="KW-0699">rRNA-binding</keyword>
<dbReference type="GO" id="GO:0046872">
    <property type="term" value="F:metal ion binding"/>
    <property type="evidence" value="ECO:0007669"/>
    <property type="project" value="UniProtKB-KW"/>
</dbReference>
<evidence type="ECO:0000256" key="4">
    <source>
        <dbReference type="ARBA" id="ARBA00022730"/>
    </source>
</evidence>
<dbReference type="Gene3D" id="3.40.50.300">
    <property type="entry name" value="P-loop containing nucleotide triphosphate hydrolases"/>
    <property type="match status" value="1"/>
</dbReference>
<dbReference type="Pfam" id="PF03193">
    <property type="entry name" value="RsgA_GTPase"/>
    <property type="match status" value="1"/>
</dbReference>
<evidence type="ECO:0000256" key="5">
    <source>
        <dbReference type="ARBA" id="ARBA00022801"/>
    </source>
</evidence>
<sequence>MQGRIVKSLAGFYYVESDGVVYQTRARGNFRKKGQIPYVGDWVEFSSQDQSEGYILSIEERKNSLVRPPIVNIDQAVVIMSAKEPDFNANLLDRFLVLLEYKMIQPIIYISKLDLLDDLVVIDDIREHYQNIGYVFCYSQEELLPLLADKVTV</sequence>
<keyword evidence="5" id="KW-0378">Hydrolase</keyword>
<dbReference type="Pfam" id="PF16745">
    <property type="entry name" value="RsgA_N"/>
    <property type="match status" value="1"/>
</dbReference>
<keyword evidence="3" id="KW-0479">Metal-binding</keyword>
<comment type="caution">
    <text evidence="9">The sequence shown here is derived from an EMBL/GenBank/DDBJ whole genome shotgun (WGS) entry which is preliminary data.</text>
</comment>
<dbReference type="CDD" id="cd04466">
    <property type="entry name" value="S1_YloQ_GTPase"/>
    <property type="match status" value="1"/>
</dbReference>
<dbReference type="PROSITE" id="PS50936">
    <property type="entry name" value="ENGC_GTPASE"/>
    <property type="match status" value="1"/>
</dbReference>
<dbReference type="SUPFAM" id="SSF52540">
    <property type="entry name" value="P-loop containing nucleoside triphosphate hydrolases"/>
    <property type="match status" value="1"/>
</dbReference>
<evidence type="ECO:0000256" key="3">
    <source>
        <dbReference type="ARBA" id="ARBA00022723"/>
    </source>
</evidence>
<reference evidence="9 10" key="1">
    <citation type="journal article" date="2018" name="Emerg. Microbes Infect.">
        <title>Phenotypic and molecular analysis of nontypeable Group B streptococci: identification of cps2a and hybrid cps2a/cps5 Group B streptococcal capsule gene clusters.</title>
        <authorList>
            <person name="Alhhazmi A."/>
            <person name="Tyrrell G.J."/>
        </authorList>
    </citation>
    <scope>NUCLEOTIDE SEQUENCE [LARGE SCALE GENOMIC DNA]</scope>
    <source>
        <strain evidence="9 10">PLGBS17</strain>
    </source>
</reference>
<dbReference type="Gene3D" id="2.40.50.140">
    <property type="entry name" value="Nucleic acid-binding proteins"/>
    <property type="match status" value="1"/>
</dbReference>
<accession>A0A7Z6WIY5</accession>
<dbReference type="InterPro" id="IPR031944">
    <property type="entry name" value="RsgA_N"/>
</dbReference>
<dbReference type="InterPro" id="IPR027417">
    <property type="entry name" value="P-loop_NTPase"/>
</dbReference>
<proteinExistence type="predicted"/>
<keyword evidence="7" id="KW-0694">RNA-binding</keyword>
<evidence type="ECO:0000256" key="1">
    <source>
        <dbReference type="ARBA" id="ARBA00022490"/>
    </source>
</evidence>
<feature type="domain" description="EngC GTPase" evidence="8">
    <location>
        <begin position="71"/>
        <end position="153"/>
    </location>
</feature>